<dbReference type="InterPro" id="IPR001322">
    <property type="entry name" value="Lamin_tail_dom"/>
</dbReference>
<keyword evidence="4" id="KW-0378">Hydrolase</keyword>
<evidence type="ECO:0000259" key="2">
    <source>
        <dbReference type="PROSITE" id="PS50853"/>
    </source>
</evidence>
<dbReference type="Gene3D" id="2.60.40.10">
    <property type="entry name" value="Immunoglobulins"/>
    <property type="match status" value="1"/>
</dbReference>
<evidence type="ECO:0000256" key="1">
    <source>
        <dbReference type="SAM" id="MobiDB-lite"/>
    </source>
</evidence>
<comment type="caution">
    <text evidence="4">The sequence shown here is derived from an EMBL/GenBank/DDBJ whole genome shotgun (WGS) entry which is preliminary data.</text>
</comment>
<dbReference type="Gene3D" id="1.10.575.10">
    <property type="entry name" value="P1 Nuclease"/>
    <property type="match status" value="1"/>
</dbReference>
<feature type="region of interest" description="Disordered" evidence="1">
    <location>
        <begin position="695"/>
        <end position="725"/>
    </location>
</feature>
<feature type="domain" description="Fibronectin type-III" evidence="2">
    <location>
        <begin position="720"/>
        <end position="816"/>
    </location>
</feature>
<dbReference type="SMART" id="SM00060">
    <property type="entry name" value="FN3"/>
    <property type="match status" value="1"/>
</dbReference>
<dbReference type="Pfam" id="PF00041">
    <property type="entry name" value="fn3"/>
    <property type="match status" value="1"/>
</dbReference>
<dbReference type="SUPFAM" id="SSF74853">
    <property type="entry name" value="Lamin A/C globular tail domain"/>
    <property type="match status" value="1"/>
</dbReference>
<dbReference type="Proteomes" id="UP000034044">
    <property type="component" value="Unassembled WGS sequence"/>
</dbReference>
<evidence type="ECO:0000259" key="3">
    <source>
        <dbReference type="PROSITE" id="PS51841"/>
    </source>
</evidence>
<dbReference type="InterPro" id="IPR008947">
    <property type="entry name" value="PLipase_C/P1_nuclease_dom_sf"/>
</dbReference>
<feature type="domain" description="LTD" evidence="3">
    <location>
        <begin position="525"/>
        <end position="659"/>
    </location>
</feature>
<dbReference type="SUPFAM" id="SSF49265">
    <property type="entry name" value="Fibronectin type III"/>
    <property type="match status" value="1"/>
</dbReference>
<dbReference type="InterPro" id="IPR003961">
    <property type="entry name" value="FN3_dom"/>
</dbReference>
<dbReference type="GO" id="GO:0016788">
    <property type="term" value="F:hydrolase activity, acting on ester bonds"/>
    <property type="evidence" value="ECO:0007669"/>
    <property type="project" value="InterPro"/>
</dbReference>
<dbReference type="InterPro" id="IPR036415">
    <property type="entry name" value="Lamin_tail_dom_sf"/>
</dbReference>
<evidence type="ECO:0000313" key="4">
    <source>
        <dbReference type="EMBL" id="KKQ23016.1"/>
    </source>
</evidence>
<accession>A0A0G0J451</accession>
<dbReference type="SUPFAM" id="SSF48537">
    <property type="entry name" value="Phospholipase C/P1 nuclease"/>
    <property type="match status" value="1"/>
</dbReference>
<protein>
    <submittedName>
        <fullName evidence="4">Metal dependent amidohydrolase</fullName>
    </submittedName>
</protein>
<name>A0A0G0J451_9BACT</name>
<dbReference type="EMBL" id="LBSR01000006">
    <property type="protein sequence ID" value="KKQ23016.1"/>
    <property type="molecule type" value="Genomic_DNA"/>
</dbReference>
<dbReference type="PROSITE" id="PS50853">
    <property type="entry name" value="FN3"/>
    <property type="match status" value="1"/>
</dbReference>
<organism evidence="4 5">
    <name type="scientific">Candidatus Wolfebacteria bacterium GW2011_GWC1_37_10</name>
    <dbReference type="NCBI Taxonomy" id="1619010"/>
    <lineage>
        <taxon>Bacteria</taxon>
        <taxon>Candidatus Wolfeibacteriota</taxon>
    </lineage>
</organism>
<sequence>MENYKYLKFLIPIFILGFFVASFNSVFAYNIETHAFLTNEIIKFYNQSFPNQRITDNLKDYLIDGARREDDPVRWMNHFFDPIYDRGLTNSILGTWQKSKEWARDSKNQNESKYSSVIATILSSWQSKKIQEYFPTSDFTWQEAIRYWINGDKEMAMFALGHILHLMEDASVPDHTRNDPHPNDSPYEIYTSQFTINNADENLNKRLNDESPVVLSDLDSYFDKLANYSNNNFYSKDKIGIQSGYKLPEPEFYPKKINGLYFAFTKDVSNDEYLLFLVKKYKDGDDLLSLPSSDISLDDPQRLVLQNYWFRLSTKSVQYGAGVIDLFFQEVEKAKNNPNFVKAKEKSFFGQLIDSTQSLFAQIGGFFSNSSDNNQDFQLTDEISLNQTENQNNVLPVSVSPSQNTDQIQNANQTQNAEQSEQNIGQSENIQTQNSRQQLVIQLQNQLNDIKNQAESINQQIGLLSSVSANVVNSQANTSSQSAILSSSQIIYGGGGGGGGGGGSSQNNQTILAVEPIIENNLILSTSTTLNTTTTDLANLANNIVISEIQAGTDNNSDDEFVEIYNPTDVSVDLGNWSLKRRISQNSTSTKNLVLNFSATSKIGAKSFFLIAHKDYSGTTTPDLIYSNNSNPLAYKDDIVFLEDGSEAVVDEVYYAEISKGKSLERKANASSTIESMLSGEDRFLGNGYDMDNADDFIFRDNPEPQNSQNLPEPRNAPTTPQNFTAQYSSSTSEIVLSWQESQDYSGANSAITYKINEINSASSSVLMDFTTTSTNANVLILEFGRDYQFEIFAIDKDGLNSSTSSAQIYIETPQNFVLSATSTIEILLSQIDNSASSDSFYKTYQNFGNGISGELKNLEFKMSSSDACQQFSFNEFSDADYTQLSRSFSSRNSDGSVNSDFTVRRADGSVWEQQACASFGGEKIVIEFNNFIADVDKYYQLYSISGDNSRKISFEGSGLDAGFGSFRGCNLANAVSANGWVYTYDDCYTPDFDIYFIINGLPIE</sequence>
<dbReference type="InterPro" id="IPR013783">
    <property type="entry name" value="Ig-like_fold"/>
</dbReference>
<dbReference type="InterPro" id="IPR036116">
    <property type="entry name" value="FN3_sf"/>
</dbReference>
<reference evidence="4 5" key="1">
    <citation type="journal article" date="2015" name="Nature">
        <title>rRNA introns, odd ribosomes, and small enigmatic genomes across a large radiation of phyla.</title>
        <authorList>
            <person name="Brown C.T."/>
            <person name="Hug L.A."/>
            <person name="Thomas B.C."/>
            <person name="Sharon I."/>
            <person name="Castelle C.J."/>
            <person name="Singh A."/>
            <person name="Wilkins M.J."/>
            <person name="Williams K.H."/>
            <person name="Banfield J.F."/>
        </authorList>
    </citation>
    <scope>NUCLEOTIDE SEQUENCE [LARGE SCALE GENOMIC DNA]</scope>
</reference>
<evidence type="ECO:0000313" key="5">
    <source>
        <dbReference type="Proteomes" id="UP000034044"/>
    </source>
</evidence>
<proteinExistence type="predicted"/>
<dbReference type="AlphaFoldDB" id="A0A0G0J451"/>
<dbReference type="Pfam" id="PF00932">
    <property type="entry name" value="LTD"/>
    <property type="match status" value="1"/>
</dbReference>
<dbReference type="PROSITE" id="PS51841">
    <property type="entry name" value="LTD"/>
    <property type="match status" value="1"/>
</dbReference>
<dbReference type="Gene3D" id="2.60.40.1260">
    <property type="entry name" value="Lamin Tail domain"/>
    <property type="match status" value="1"/>
</dbReference>
<feature type="region of interest" description="Disordered" evidence="1">
    <location>
        <begin position="397"/>
        <end position="431"/>
    </location>
</feature>
<gene>
    <name evidence="4" type="ORF">US36_C0006G0015</name>
</gene>
<feature type="compositionally biased region" description="Polar residues" evidence="1">
    <location>
        <begin position="704"/>
        <end position="725"/>
    </location>
</feature>